<dbReference type="InterPro" id="IPR002939">
    <property type="entry name" value="DnaJ_C"/>
</dbReference>
<dbReference type="InterPro" id="IPR051339">
    <property type="entry name" value="DnaJ_subfamily_B"/>
</dbReference>
<evidence type="ECO:0000259" key="3">
    <source>
        <dbReference type="PROSITE" id="PS50076"/>
    </source>
</evidence>
<feature type="chain" id="PRO_5046460260" description="J domain-containing protein" evidence="2">
    <location>
        <begin position="20"/>
        <end position="516"/>
    </location>
</feature>
<dbReference type="SMART" id="SM00271">
    <property type="entry name" value="DnaJ"/>
    <property type="match status" value="1"/>
</dbReference>
<keyword evidence="2" id="KW-0732">Signal</keyword>
<dbReference type="CDD" id="cd06257">
    <property type="entry name" value="DnaJ"/>
    <property type="match status" value="1"/>
</dbReference>
<accession>A0ABR1CJM2</accession>
<dbReference type="Proteomes" id="UP001303046">
    <property type="component" value="Unassembled WGS sequence"/>
</dbReference>
<dbReference type="InterPro" id="IPR008971">
    <property type="entry name" value="HSP40/DnaJ_pept-bd"/>
</dbReference>
<keyword evidence="1" id="KW-0143">Chaperone</keyword>
<proteinExistence type="predicted"/>
<dbReference type="PROSITE" id="PS00636">
    <property type="entry name" value="DNAJ_1"/>
    <property type="match status" value="1"/>
</dbReference>
<dbReference type="CDD" id="cd10747">
    <property type="entry name" value="DnaJ_C"/>
    <property type="match status" value="1"/>
</dbReference>
<evidence type="ECO:0000256" key="2">
    <source>
        <dbReference type="SAM" id="SignalP"/>
    </source>
</evidence>
<dbReference type="InterPro" id="IPR036869">
    <property type="entry name" value="J_dom_sf"/>
</dbReference>
<protein>
    <recommendedName>
        <fullName evidence="3">J domain-containing protein</fullName>
    </recommendedName>
</protein>
<dbReference type="PANTHER" id="PTHR24078">
    <property type="entry name" value="DNAJ HOMOLOG SUBFAMILY C MEMBER"/>
    <property type="match status" value="1"/>
</dbReference>
<evidence type="ECO:0000313" key="5">
    <source>
        <dbReference type="Proteomes" id="UP001303046"/>
    </source>
</evidence>
<dbReference type="PROSITE" id="PS50076">
    <property type="entry name" value="DNAJ_2"/>
    <property type="match status" value="1"/>
</dbReference>
<gene>
    <name evidence="4" type="primary">Necator_chrII.g7946</name>
    <name evidence="4" type="ORF">RB195_020152</name>
</gene>
<dbReference type="Gene3D" id="1.10.287.110">
    <property type="entry name" value="DnaJ domain"/>
    <property type="match status" value="1"/>
</dbReference>
<feature type="domain" description="J" evidence="3">
    <location>
        <begin position="180"/>
        <end position="244"/>
    </location>
</feature>
<dbReference type="Gene3D" id="2.60.260.20">
    <property type="entry name" value="Urease metallochaperone UreE, N-terminal domain"/>
    <property type="match status" value="2"/>
</dbReference>
<dbReference type="Pfam" id="PF00226">
    <property type="entry name" value="DnaJ"/>
    <property type="match status" value="1"/>
</dbReference>
<feature type="signal peptide" evidence="2">
    <location>
        <begin position="1"/>
        <end position="19"/>
    </location>
</feature>
<evidence type="ECO:0000313" key="4">
    <source>
        <dbReference type="EMBL" id="KAK6737873.1"/>
    </source>
</evidence>
<sequence length="516" mass="57869">MALIGCLLILFSITLLVRTSNFLHCDNNFFCSRTPSRFWLAKRQIAQRLAEFHDQSKRRVLIAMNSSFFSIYEQKEFLCSDELYTGFLLHEDATEWNVSCLWTGNAMETGCAPVPTNYSVVPFTYIPPSQWRKLIRKFREDIGCSEAKINQSREIAELFICNERCIQAGIDSLLVNMAKDYYKILGVAKGASDDEIKKAYRKMALKYHPDKNKEAGAENKFKEIAEAYDVLSDPKKKEIYDKYGEDGLKNGGPDVGGGPGGFHYEFQGDPMRMFTQFFGSDDPFGGIFGMGGGHGPNVFFNMGGGGMDDGMNGFTSFGGMPHGHRRAAPKQDPTVQHELQVSLEDIYHGCTKKMKITRKVLNADGHSTRVEDKVLTINIKPGWKSGTKITFPKEGDQHPGRVPADIVFVIKDKPHKVFKREACDIRYIHRISLRDALCGCTVEVPTLIGPSTTLRLDSVKPNTVRRITGKGLPNPKAPGHYGDLIVQFEVEFPSKPITDPIQRDQLMRILPPLSHA</sequence>
<dbReference type="PRINTS" id="PR00625">
    <property type="entry name" value="JDOMAIN"/>
</dbReference>
<dbReference type="SUPFAM" id="SSF46565">
    <property type="entry name" value="Chaperone J-domain"/>
    <property type="match status" value="1"/>
</dbReference>
<dbReference type="Pfam" id="PF01556">
    <property type="entry name" value="DnaJ_C"/>
    <property type="match status" value="1"/>
</dbReference>
<name>A0ABR1CJM2_NECAM</name>
<reference evidence="4 5" key="1">
    <citation type="submission" date="2023-08" db="EMBL/GenBank/DDBJ databases">
        <title>A Necator americanus chromosomal reference genome.</title>
        <authorList>
            <person name="Ilik V."/>
            <person name="Petrzelkova K.J."/>
            <person name="Pardy F."/>
            <person name="Fuh T."/>
            <person name="Niatou-Singa F.S."/>
            <person name="Gouil Q."/>
            <person name="Baker L."/>
            <person name="Ritchie M.E."/>
            <person name="Jex A.R."/>
            <person name="Gazzola D."/>
            <person name="Li H."/>
            <person name="Toshio Fujiwara R."/>
            <person name="Zhan B."/>
            <person name="Aroian R.V."/>
            <person name="Pafco B."/>
            <person name="Schwarz E.M."/>
        </authorList>
    </citation>
    <scope>NUCLEOTIDE SEQUENCE [LARGE SCALE GENOMIC DNA]</scope>
    <source>
        <strain evidence="4 5">Aroian</strain>
        <tissue evidence="4">Whole animal</tissue>
    </source>
</reference>
<evidence type="ECO:0000256" key="1">
    <source>
        <dbReference type="ARBA" id="ARBA00023186"/>
    </source>
</evidence>
<keyword evidence="5" id="KW-1185">Reference proteome</keyword>
<comment type="caution">
    <text evidence="4">The sequence shown here is derived from an EMBL/GenBank/DDBJ whole genome shotgun (WGS) entry which is preliminary data.</text>
</comment>
<dbReference type="InterPro" id="IPR018253">
    <property type="entry name" value="DnaJ_domain_CS"/>
</dbReference>
<dbReference type="EMBL" id="JAVFWL010000002">
    <property type="protein sequence ID" value="KAK6737873.1"/>
    <property type="molecule type" value="Genomic_DNA"/>
</dbReference>
<dbReference type="SUPFAM" id="SSF49493">
    <property type="entry name" value="HSP40/DnaJ peptide-binding domain"/>
    <property type="match status" value="2"/>
</dbReference>
<dbReference type="InterPro" id="IPR001623">
    <property type="entry name" value="DnaJ_domain"/>
</dbReference>
<dbReference type="PANTHER" id="PTHR24078:SF553">
    <property type="entry name" value="DNAJ HOMOLOG SUBFAMILY B MEMBER 5"/>
    <property type="match status" value="1"/>
</dbReference>
<organism evidence="4 5">
    <name type="scientific">Necator americanus</name>
    <name type="common">Human hookworm</name>
    <dbReference type="NCBI Taxonomy" id="51031"/>
    <lineage>
        <taxon>Eukaryota</taxon>
        <taxon>Metazoa</taxon>
        <taxon>Ecdysozoa</taxon>
        <taxon>Nematoda</taxon>
        <taxon>Chromadorea</taxon>
        <taxon>Rhabditida</taxon>
        <taxon>Rhabditina</taxon>
        <taxon>Rhabditomorpha</taxon>
        <taxon>Strongyloidea</taxon>
        <taxon>Ancylostomatidae</taxon>
        <taxon>Bunostominae</taxon>
        <taxon>Necator</taxon>
    </lineage>
</organism>